<reference evidence="2 3" key="1">
    <citation type="submission" date="2018-03" db="EMBL/GenBank/DDBJ databases">
        <title>Genomic Encyclopedia of Archaeal and Bacterial Type Strains, Phase II (KMG-II): from individual species to whole genera.</title>
        <authorList>
            <person name="Goeker M."/>
        </authorList>
    </citation>
    <scope>NUCLEOTIDE SEQUENCE [LARGE SCALE GENOMIC DNA]</scope>
    <source>
        <strain evidence="2 3">DSM 45348</strain>
    </source>
</reference>
<accession>A0A2T0S9F7</accession>
<dbReference type="EMBL" id="PVZG01000005">
    <property type="protein sequence ID" value="PRY30032.1"/>
    <property type="molecule type" value="Genomic_DNA"/>
</dbReference>
<feature type="domain" description="DUF2470" evidence="1">
    <location>
        <begin position="164"/>
        <end position="231"/>
    </location>
</feature>
<dbReference type="Pfam" id="PF10615">
    <property type="entry name" value="DUF2470"/>
    <property type="match status" value="1"/>
</dbReference>
<organism evidence="2 3">
    <name type="scientific">Pseudosporangium ferrugineum</name>
    <dbReference type="NCBI Taxonomy" id="439699"/>
    <lineage>
        <taxon>Bacteria</taxon>
        <taxon>Bacillati</taxon>
        <taxon>Actinomycetota</taxon>
        <taxon>Actinomycetes</taxon>
        <taxon>Micromonosporales</taxon>
        <taxon>Micromonosporaceae</taxon>
        <taxon>Pseudosporangium</taxon>
    </lineage>
</organism>
<dbReference type="OrthoDB" id="5187098at2"/>
<dbReference type="RefSeq" id="WP_106126707.1">
    <property type="nucleotide sequence ID" value="NZ_PVZG01000005.1"/>
</dbReference>
<keyword evidence="3" id="KW-1185">Reference proteome</keyword>
<evidence type="ECO:0000313" key="2">
    <source>
        <dbReference type="EMBL" id="PRY30032.1"/>
    </source>
</evidence>
<dbReference type="Gene3D" id="3.20.180.10">
    <property type="entry name" value="PNP-oxidase-like"/>
    <property type="match status" value="1"/>
</dbReference>
<dbReference type="InterPro" id="IPR019595">
    <property type="entry name" value="DUF2470"/>
</dbReference>
<dbReference type="Proteomes" id="UP000239209">
    <property type="component" value="Unassembled WGS sequence"/>
</dbReference>
<proteinExistence type="predicted"/>
<dbReference type="SUPFAM" id="SSF50475">
    <property type="entry name" value="FMN-binding split barrel"/>
    <property type="match status" value="1"/>
</dbReference>
<dbReference type="InterPro" id="IPR037119">
    <property type="entry name" value="Haem_oxidase_HugZ-like_sf"/>
</dbReference>
<evidence type="ECO:0000313" key="3">
    <source>
        <dbReference type="Proteomes" id="UP000239209"/>
    </source>
</evidence>
<dbReference type="AlphaFoldDB" id="A0A2T0S9F7"/>
<name>A0A2T0S9F7_9ACTN</name>
<protein>
    <recommendedName>
        <fullName evidence="1">DUF2470 domain-containing protein</fullName>
    </recommendedName>
</protein>
<evidence type="ECO:0000259" key="1">
    <source>
        <dbReference type="Pfam" id="PF10615"/>
    </source>
</evidence>
<comment type="caution">
    <text evidence="2">The sequence shown here is derived from an EMBL/GenBank/DDBJ whole genome shotgun (WGS) entry which is preliminary data.</text>
</comment>
<sequence length="244" mass="26361">MQPTHAEVARTLAAGNLPATAHIACRPGPHPVRHVTDAQGRILLLSPSDGALAAALRPAPDTGDTALVLDIADVPPVAGAPSLGRVWVAGWATPLAGEEARQATLDYADTDPATDLLDVGTSQVLHRVDVAEVRYERNGVLVDVDPDEYAEATPDPLHRMEFDLIADLADHHVEEMAGYVRRRLGPAARPGDEPRVVRLDRYGFLVRIGARLARLSFPRPVTDRHDLAHLLHPVLCHRCAHRAA</sequence>
<gene>
    <name evidence="2" type="ORF">CLV70_105201</name>
</gene>